<evidence type="ECO:0000313" key="2">
    <source>
        <dbReference type="Proteomes" id="UP000022272"/>
    </source>
</evidence>
<name>A0A015ZCL4_BACFG</name>
<dbReference type="AlphaFoldDB" id="A0A015ZCL4"/>
<proteinExistence type="predicted"/>
<accession>A0A015ZCL4</accession>
<gene>
    <name evidence="1" type="ORF">M076_4806</name>
</gene>
<reference evidence="1 2" key="1">
    <citation type="submission" date="2014-02" db="EMBL/GenBank/DDBJ databases">
        <authorList>
            <person name="Sears C."/>
            <person name="Carroll K."/>
            <person name="Sack B.R."/>
            <person name="Qadri F."/>
            <person name="Myers L.L."/>
            <person name="Chung G.-T."/>
            <person name="Escheverria P."/>
            <person name="Fraser C.M."/>
            <person name="Sadzewicz L."/>
            <person name="Shefchek K.A."/>
            <person name="Tallon L."/>
            <person name="Das S.P."/>
            <person name="Daugherty S."/>
            <person name="Mongodin E.F."/>
        </authorList>
    </citation>
    <scope>NUCLEOTIDE SEQUENCE [LARGE SCALE GENOMIC DNA]</scope>
    <source>
        <strain evidence="1 2">2-F-2 #4</strain>
    </source>
</reference>
<dbReference type="Proteomes" id="UP000022272">
    <property type="component" value="Unassembled WGS sequence"/>
</dbReference>
<dbReference type="EMBL" id="JGDM01000135">
    <property type="protein sequence ID" value="EXZ42072.1"/>
    <property type="molecule type" value="Genomic_DNA"/>
</dbReference>
<sequence>MHIKRFIPAMKLNELYQREKNWNFKIQVLCEQEEWVSNNLLIFY</sequence>
<organism evidence="1 2">
    <name type="scientific">Bacteroides fragilis str. 2-F-2 #4</name>
    <dbReference type="NCBI Taxonomy" id="1339280"/>
    <lineage>
        <taxon>Bacteria</taxon>
        <taxon>Pseudomonadati</taxon>
        <taxon>Bacteroidota</taxon>
        <taxon>Bacteroidia</taxon>
        <taxon>Bacteroidales</taxon>
        <taxon>Bacteroidaceae</taxon>
        <taxon>Bacteroides</taxon>
    </lineage>
</organism>
<comment type="caution">
    <text evidence="1">The sequence shown here is derived from an EMBL/GenBank/DDBJ whole genome shotgun (WGS) entry which is preliminary data.</text>
</comment>
<protein>
    <submittedName>
        <fullName evidence="1">Uncharacterized protein</fullName>
    </submittedName>
</protein>
<evidence type="ECO:0000313" key="1">
    <source>
        <dbReference type="EMBL" id="EXZ42072.1"/>
    </source>
</evidence>